<keyword evidence="2" id="KW-0812">Transmembrane</keyword>
<feature type="region of interest" description="Disordered" evidence="1">
    <location>
        <begin position="1"/>
        <end position="22"/>
    </location>
</feature>
<proteinExistence type="predicted"/>
<protein>
    <submittedName>
        <fullName evidence="3">Uncharacterized protein</fullName>
    </submittedName>
</protein>
<reference evidence="4" key="1">
    <citation type="submission" date="2016-03" db="EMBL/GenBank/DDBJ databases">
        <authorList>
            <person name="Guldener U."/>
        </authorList>
    </citation>
    <scope>NUCLEOTIDE SEQUENCE [LARGE SCALE GENOMIC DNA]</scope>
    <source>
        <strain evidence="4">04CH-RAC-A.6.1</strain>
    </source>
</reference>
<dbReference type="InterPro" id="IPR021858">
    <property type="entry name" value="Fun_TF"/>
</dbReference>
<dbReference type="EMBL" id="FJUX01000015">
    <property type="protein sequence ID" value="CZS93395.1"/>
    <property type="molecule type" value="Genomic_DNA"/>
</dbReference>
<name>A0A1E1K5N2_9HELO</name>
<dbReference type="InterPro" id="IPR053157">
    <property type="entry name" value="Sterol_Uptake_Regulator"/>
</dbReference>
<dbReference type="PANTHER" id="PTHR47784:SF14">
    <property type="entry name" value="ZN(II)2CYS6 TRANSCRIPTION FACTOR (EUROFUNG)"/>
    <property type="match status" value="1"/>
</dbReference>
<evidence type="ECO:0000313" key="4">
    <source>
        <dbReference type="Proteomes" id="UP000178912"/>
    </source>
</evidence>
<keyword evidence="4" id="KW-1185">Reference proteome</keyword>
<dbReference type="Pfam" id="PF11951">
    <property type="entry name" value="Fungal_trans_2"/>
    <property type="match status" value="1"/>
</dbReference>
<keyword evidence="2" id="KW-0472">Membrane</keyword>
<dbReference type="AlphaFoldDB" id="A0A1E1K5N2"/>
<keyword evidence="2" id="KW-1133">Transmembrane helix</keyword>
<dbReference type="PANTHER" id="PTHR47784">
    <property type="entry name" value="STEROL UPTAKE CONTROL PROTEIN 2"/>
    <property type="match status" value="1"/>
</dbReference>
<evidence type="ECO:0000256" key="2">
    <source>
        <dbReference type="SAM" id="Phobius"/>
    </source>
</evidence>
<sequence>MPLRSSVKQRHRPSKTVKLSPQSPAGLCPWARSSLKTYKSLYPNGPSDVQCWQNQVPDMAFYGESENPFLLDSLLAVSALHLAHLESVSANITGAKKSWLQTALRYQDLALAGLNKALSSISSENCEAVAVSAIFVLLLSIAIPGVCNDDDDDGGGVGGVGEQGMARSPLTDLMGLRKLLQGMELVYAQSEVVLMNGVLKDFFLPMFDPNAVAPRAVMKGVEETAFAEGQKLCPQIIKSLARLRTAISLRTDDTHLSSLQAACSMLSDIISPLTTLSHGPAITWPQRIDASIFSLLEKNDPLSCLLFLHYGVVLHIFSYWWFTRNAGRRLVRALLPYWKGVSGHGNGDGDREWRECVEWAKMVVGVVG</sequence>
<feature type="transmembrane region" description="Helical" evidence="2">
    <location>
        <begin position="305"/>
        <end position="322"/>
    </location>
</feature>
<dbReference type="GO" id="GO:0001228">
    <property type="term" value="F:DNA-binding transcription activator activity, RNA polymerase II-specific"/>
    <property type="evidence" value="ECO:0007669"/>
    <property type="project" value="TreeGrafter"/>
</dbReference>
<evidence type="ECO:0000313" key="3">
    <source>
        <dbReference type="EMBL" id="CZS93395.1"/>
    </source>
</evidence>
<accession>A0A1E1K5N2</accession>
<gene>
    <name evidence="3" type="ORF">RAG0_03715</name>
</gene>
<dbReference type="Proteomes" id="UP000178912">
    <property type="component" value="Unassembled WGS sequence"/>
</dbReference>
<dbReference type="OrthoDB" id="4937900at2759"/>
<evidence type="ECO:0000256" key="1">
    <source>
        <dbReference type="SAM" id="MobiDB-lite"/>
    </source>
</evidence>
<organism evidence="3 4">
    <name type="scientific">Rhynchosporium agropyri</name>
    <dbReference type="NCBI Taxonomy" id="914238"/>
    <lineage>
        <taxon>Eukaryota</taxon>
        <taxon>Fungi</taxon>
        <taxon>Dikarya</taxon>
        <taxon>Ascomycota</taxon>
        <taxon>Pezizomycotina</taxon>
        <taxon>Leotiomycetes</taxon>
        <taxon>Helotiales</taxon>
        <taxon>Ploettnerulaceae</taxon>
        <taxon>Rhynchosporium</taxon>
    </lineage>
</organism>